<reference evidence="1" key="1">
    <citation type="submission" date="2022-08" db="EMBL/GenBank/DDBJ databases">
        <authorList>
            <person name="Kallberg Y."/>
            <person name="Tangrot J."/>
            <person name="Rosling A."/>
        </authorList>
    </citation>
    <scope>NUCLEOTIDE SEQUENCE</scope>
    <source>
        <strain evidence="1">Wild A</strain>
    </source>
</reference>
<gene>
    <name evidence="1" type="ORF">FWILDA_LOCUS17310</name>
</gene>
<dbReference type="Proteomes" id="UP001153678">
    <property type="component" value="Unassembled WGS sequence"/>
</dbReference>
<sequence>MSNSWHPNLRSPDTTTQSLEISNIAYMNDTTLILNSQENLNSLLKITDSFNHLNNILTNDDKGILITTANPSYILYSTPYNPNFLTS</sequence>
<proteinExistence type="predicted"/>
<dbReference type="AlphaFoldDB" id="A0A9W4T7K4"/>
<protein>
    <submittedName>
        <fullName evidence="1">3005_t:CDS:1</fullName>
    </submittedName>
</protein>
<name>A0A9W4T7K4_9GLOM</name>
<evidence type="ECO:0000313" key="1">
    <source>
        <dbReference type="EMBL" id="CAI2195904.1"/>
    </source>
</evidence>
<comment type="caution">
    <text evidence="1">The sequence shown here is derived from an EMBL/GenBank/DDBJ whole genome shotgun (WGS) entry which is preliminary data.</text>
</comment>
<organism evidence="1 2">
    <name type="scientific">Funneliformis geosporum</name>
    <dbReference type="NCBI Taxonomy" id="1117311"/>
    <lineage>
        <taxon>Eukaryota</taxon>
        <taxon>Fungi</taxon>
        <taxon>Fungi incertae sedis</taxon>
        <taxon>Mucoromycota</taxon>
        <taxon>Glomeromycotina</taxon>
        <taxon>Glomeromycetes</taxon>
        <taxon>Glomerales</taxon>
        <taxon>Glomeraceae</taxon>
        <taxon>Funneliformis</taxon>
    </lineage>
</organism>
<keyword evidence="2" id="KW-1185">Reference proteome</keyword>
<evidence type="ECO:0000313" key="2">
    <source>
        <dbReference type="Proteomes" id="UP001153678"/>
    </source>
</evidence>
<accession>A0A9W4T7K4</accession>
<dbReference type="OrthoDB" id="2335561at2759"/>
<feature type="non-terminal residue" evidence="1">
    <location>
        <position position="87"/>
    </location>
</feature>
<dbReference type="EMBL" id="CAMKVN010013239">
    <property type="protein sequence ID" value="CAI2195904.1"/>
    <property type="molecule type" value="Genomic_DNA"/>
</dbReference>